<accession>A0ABV8KIU1</accession>
<keyword evidence="2" id="KW-0255">Endonuclease</keyword>
<dbReference type="Proteomes" id="UP001595868">
    <property type="component" value="Unassembled WGS sequence"/>
</dbReference>
<gene>
    <name evidence="2" type="ORF">ACFOX0_08705</name>
</gene>
<dbReference type="Pfam" id="PF04480">
    <property type="entry name" value="DUF559"/>
    <property type="match status" value="1"/>
</dbReference>
<organism evidence="2 3">
    <name type="scientific">Micromonospora zhanjiangensis</name>
    <dbReference type="NCBI Taxonomy" id="1522057"/>
    <lineage>
        <taxon>Bacteria</taxon>
        <taxon>Bacillati</taxon>
        <taxon>Actinomycetota</taxon>
        <taxon>Actinomycetes</taxon>
        <taxon>Micromonosporales</taxon>
        <taxon>Micromonosporaceae</taxon>
        <taxon>Micromonospora</taxon>
    </lineage>
</organism>
<keyword evidence="2" id="KW-0540">Nuclease</keyword>
<evidence type="ECO:0000313" key="2">
    <source>
        <dbReference type="EMBL" id="MFC4106017.1"/>
    </source>
</evidence>
<proteinExistence type="predicted"/>
<dbReference type="GO" id="GO:0004519">
    <property type="term" value="F:endonuclease activity"/>
    <property type="evidence" value="ECO:0007669"/>
    <property type="project" value="UniProtKB-KW"/>
</dbReference>
<keyword evidence="3" id="KW-1185">Reference proteome</keyword>
<evidence type="ECO:0000313" key="3">
    <source>
        <dbReference type="Proteomes" id="UP001595868"/>
    </source>
</evidence>
<protein>
    <submittedName>
        <fullName evidence="2">Endonuclease domain-containing protein</fullName>
    </submittedName>
</protein>
<keyword evidence="2" id="KW-0378">Hydrolase</keyword>
<reference evidence="3" key="1">
    <citation type="journal article" date="2019" name="Int. J. Syst. Evol. Microbiol.">
        <title>The Global Catalogue of Microorganisms (GCM) 10K type strain sequencing project: providing services to taxonomists for standard genome sequencing and annotation.</title>
        <authorList>
            <consortium name="The Broad Institute Genomics Platform"/>
            <consortium name="The Broad Institute Genome Sequencing Center for Infectious Disease"/>
            <person name="Wu L."/>
            <person name="Ma J."/>
        </authorList>
    </citation>
    <scope>NUCLEOTIDE SEQUENCE [LARGE SCALE GENOMIC DNA]</scope>
    <source>
        <strain evidence="3">2902at01</strain>
    </source>
</reference>
<evidence type="ECO:0000259" key="1">
    <source>
        <dbReference type="Pfam" id="PF04480"/>
    </source>
</evidence>
<dbReference type="Gene3D" id="3.40.960.10">
    <property type="entry name" value="VSR Endonuclease"/>
    <property type="match status" value="1"/>
</dbReference>
<feature type="domain" description="DUF559" evidence="1">
    <location>
        <begin position="88"/>
        <end position="162"/>
    </location>
</feature>
<comment type="caution">
    <text evidence="2">The sequence shown here is derived from an EMBL/GenBank/DDBJ whole genome shotgun (WGS) entry which is preliminary data.</text>
</comment>
<name>A0ABV8KIU1_9ACTN</name>
<dbReference type="EMBL" id="JBHSBN010000004">
    <property type="protein sequence ID" value="MFC4106017.1"/>
    <property type="molecule type" value="Genomic_DNA"/>
</dbReference>
<sequence>MESSLVDAWPHIPPADRPAPLIRAINDRLTTPDRVAAALAVTPMLVGRTELRALLDRLAAGCLSHLEIWGHDHVFTAPGMPPFLRQFRVQIGGRVLYLDMYAERQRLNIELDGATTHGDPRQREIDLRRDALLATLGILVVRFSHRRLTHEPDEVRRETLAILARRREQPASPRER</sequence>
<dbReference type="InterPro" id="IPR007569">
    <property type="entry name" value="DUF559"/>
</dbReference>
<dbReference type="RefSeq" id="WP_377543361.1">
    <property type="nucleotide sequence ID" value="NZ_JBHSBN010000004.1"/>
</dbReference>